<evidence type="ECO:0000313" key="2">
    <source>
        <dbReference type="EMBL" id="CAD7280091.1"/>
    </source>
</evidence>
<gene>
    <name evidence="2" type="ORF">NMOB1V02_LOCUS7754</name>
</gene>
<proteinExistence type="predicted"/>
<evidence type="ECO:0000256" key="1">
    <source>
        <dbReference type="SAM" id="MobiDB-lite"/>
    </source>
</evidence>
<organism evidence="2">
    <name type="scientific">Notodromas monacha</name>
    <dbReference type="NCBI Taxonomy" id="399045"/>
    <lineage>
        <taxon>Eukaryota</taxon>
        <taxon>Metazoa</taxon>
        <taxon>Ecdysozoa</taxon>
        <taxon>Arthropoda</taxon>
        <taxon>Crustacea</taxon>
        <taxon>Oligostraca</taxon>
        <taxon>Ostracoda</taxon>
        <taxon>Podocopa</taxon>
        <taxon>Podocopida</taxon>
        <taxon>Cypridocopina</taxon>
        <taxon>Cypridoidea</taxon>
        <taxon>Cyprididae</taxon>
        <taxon>Notodromas</taxon>
    </lineage>
</organism>
<feature type="region of interest" description="Disordered" evidence="1">
    <location>
        <begin position="249"/>
        <end position="282"/>
    </location>
</feature>
<accession>A0A7R9GGI8</accession>
<feature type="region of interest" description="Disordered" evidence="1">
    <location>
        <begin position="379"/>
        <end position="399"/>
    </location>
</feature>
<sequence>MSGGILQKLEQDAMRAPFLDTGDATAETFKKVLLLGGESIETERVVLSVRKLRFAFILLICGLGLGTVEIPREKRIARENSYEDVIQPRKEISESLDSSDTESTSEEAFADFLSQIHEHPEETPAEKQEKIEEQITLKESHGPLFNKYRKKILPAGEEETGIKTEEEGFTYQKEEFSEKIREDSSDDIPIPDSSVLKALIDHTQLCKIILMNVFLNDYTEKIEEQITLKESHGRLFNKYRKKILPTGEEETGIKTEEEGFTYQEEEFSEKTREDSSDDIPIPDSSVLKALIDHTQDYMDTANLDPESEYTGPRKTCQRSRARQRGLPDDVKVVLSYPHPLSPEDKQKMEAASAAYWAAVGRQPPTSPDRSQVFYERLVSVSEKEVPPPTPSDVETETRR</sequence>
<dbReference type="Proteomes" id="UP000678499">
    <property type="component" value="Unassembled WGS sequence"/>
</dbReference>
<evidence type="ECO:0000313" key="3">
    <source>
        <dbReference type="Proteomes" id="UP000678499"/>
    </source>
</evidence>
<reference evidence="2" key="1">
    <citation type="submission" date="2020-11" db="EMBL/GenBank/DDBJ databases">
        <authorList>
            <person name="Tran Van P."/>
        </authorList>
    </citation>
    <scope>NUCLEOTIDE SEQUENCE</scope>
</reference>
<name>A0A7R9GGI8_9CRUS</name>
<dbReference type="AlphaFoldDB" id="A0A7R9GGI8"/>
<dbReference type="EMBL" id="CAJPEX010001933">
    <property type="protein sequence ID" value="CAG0920243.1"/>
    <property type="molecule type" value="Genomic_DNA"/>
</dbReference>
<protein>
    <submittedName>
        <fullName evidence="2">Uncharacterized protein</fullName>
    </submittedName>
</protein>
<feature type="region of interest" description="Disordered" evidence="1">
    <location>
        <begin position="300"/>
        <end position="327"/>
    </location>
</feature>
<dbReference type="EMBL" id="OA883970">
    <property type="protein sequence ID" value="CAD7280091.1"/>
    <property type="molecule type" value="Genomic_DNA"/>
</dbReference>
<keyword evidence="3" id="KW-1185">Reference proteome</keyword>